<evidence type="ECO:0000259" key="4">
    <source>
        <dbReference type="PROSITE" id="PS50887"/>
    </source>
</evidence>
<reference evidence="6 7" key="1">
    <citation type="submission" date="2014-04" db="EMBL/GenBank/DDBJ databases">
        <title>Whole genome sequence of 'Brachyspira hampsonii' D13-03603F2.</title>
        <authorList>
            <person name="Patterson A.H."/>
            <person name="Chaban B."/>
            <person name="Fernando C."/>
            <person name="Harding J.C."/>
            <person name="Hill J.E."/>
        </authorList>
    </citation>
    <scope>NUCLEOTIDE SEQUENCE [LARGE SCALE GENOMIC DNA]</scope>
    <source>
        <strain evidence="6 7">D13-03603F2</strain>
    </source>
</reference>
<dbReference type="InterPro" id="IPR000160">
    <property type="entry name" value="GGDEF_dom"/>
</dbReference>
<comment type="catalytic activity">
    <reaction evidence="2">
        <text>2 GTP = 3',3'-c-di-GMP + 2 diphosphate</text>
        <dbReference type="Rhea" id="RHEA:24898"/>
        <dbReference type="ChEBI" id="CHEBI:33019"/>
        <dbReference type="ChEBI" id="CHEBI:37565"/>
        <dbReference type="ChEBI" id="CHEBI:58805"/>
        <dbReference type="EC" id="2.7.7.65"/>
    </reaction>
</comment>
<accession>A0ABX5B1M3</accession>
<dbReference type="EMBL" id="JJMJ01000229">
    <property type="protein sequence ID" value="PPS21133.1"/>
    <property type="molecule type" value="Genomic_DNA"/>
</dbReference>
<dbReference type="NCBIfam" id="TIGR00254">
    <property type="entry name" value="GGDEF"/>
    <property type="match status" value="1"/>
</dbReference>
<dbReference type="InterPro" id="IPR029787">
    <property type="entry name" value="Nucleotide_cyclase"/>
</dbReference>
<comment type="caution">
    <text evidence="6">The sequence shown here is derived from an EMBL/GenBank/DDBJ whole genome shotgun (WGS) entry which is preliminary data.</text>
</comment>
<dbReference type="PANTHER" id="PTHR45138:SF9">
    <property type="entry name" value="DIGUANYLATE CYCLASE DGCM-RELATED"/>
    <property type="match status" value="1"/>
</dbReference>
<dbReference type="CDD" id="cd02205">
    <property type="entry name" value="CBS_pair_SF"/>
    <property type="match status" value="1"/>
</dbReference>
<evidence type="ECO:0000313" key="6">
    <source>
        <dbReference type="EMBL" id="PPS21133.1"/>
    </source>
</evidence>
<dbReference type="InterPro" id="IPR050469">
    <property type="entry name" value="Diguanylate_Cyclase"/>
</dbReference>
<protein>
    <recommendedName>
        <fullName evidence="1">diguanylate cyclase</fullName>
        <ecNumber evidence="1">2.7.7.65</ecNumber>
    </recommendedName>
</protein>
<dbReference type="CDD" id="cd01949">
    <property type="entry name" value="GGDEF"/>
    <property type="match status" value="1"/>
</dbReference>
<feature type="domain" description="GGDEF" evidence="4">
    <location>
        <begin position="203"/>
        <end position="342"/>
    </location>
</feature>
<dbReference type="InterPro" id="IPR000644">
    <property type="entry name" value="CBS_dom"/>
</dbReference>
<sequence>MYRSIIKSIMENRIGVIKKDSNLLELVSIASKSSNKILAVVNDSDKIVGVINCDNILVNVLKDISKKSSKNAVINKEVSAFMNKNLIIAHPEDDILMTFDIMKDNKIDYLVIINSDNYPIGVVNIYDLFENVIKIKIRNISFSVNEIEKKSSIEKDKVIKKLMKEIDTLHAQSTIDPLTGLFNVRYFNKVIEEEVDRAKRYKYSISIIFMDLDHFKDINDIYGHDCGNLVLHEIGKLLSNASDNNIHMLRKSDVAIRYGGEEFIVICPNTKKEQAYIVAERIRKTVEKKRFNYESTIINVTVSVGIAEHKGTSKKPIAETIKNADSAMYEAKHLGRNKVIMH</sequence>
<dbReference type="Gene3D" id="3.30.70.270">
    <property type="match status" value="1"/>
</dbReference>
<dbReference type="EC" id="2.7.7.65" evidence="1"/>
<evidence type="ECO:0000313" key="7">
    <source>
        <dbReference type="Proteomes" id="UP000238924"/>
    </source>
</evidence>
<dbReference type="InterPro" id="IPR046342">
    <property type="entry name" value="CBS_dom_sf"/>
</dbReference>
<dbReference type="PROSITE" id="PS51371">
    <property type="entry name" value="CBS"/>
    <property type="match status" value="1"/>
</dbReference>
<dbReference type="InterPro" id="IPR043128">
    <property type="entry name" value="Rev_trsase/Diguanyl_cyclase"/>
</dbReference>
<dbReference type="PROSITE" id="PS50887">
    <property type="entry name" value="GGDEF"/>
    <property type="match status" value="1"/>
</dbReference>
<proteinExistence type="predicted"/>
<name>A0ABX5B1M3_9SPIR</name>
<evidence type="ECO:0000259" key="5">
    <source>
        <dbReference type="PROSITE" id="PS51371"/>
    </source>
</evidence>
<evidence type="ECO:0000256" key="2">
    <source>
        <dbReference type="ARBA" id="ARBA00034247"/>
    </source>
</evidence>
<feature type="domain" description="CBS" evidence="5">
    <location>
        <begin position="82"/>
        <end position="142"/>
    </location>
</feature>
<evidence type="ECO:0000256" key="3">
    <source>
        <dbReference type="PROSITE-ProRule" id="PRU00703"/>
    </source>
</evidence>
<organism evidence="6 7">
    <name type="scientific">Brachyspira murdochii</name>
    <dbReference type="NCBI Taxonomy" id="84378"/>
    <lineage>
        <taxon>Bacteria</taxon>
        <taxon>Pseudomonadati</taxon>
        <taxon>Spirochaetota</taxon>
        <taxon>Spirochaetia</taxon>
        <taxon>Brachyspirales</taxon>
        <taxon>Brachyspiraceae</taxon>
        <taxon>Brachyspira</taxon>
    </lineage>
</organism>
<dbReference type="SUPFAM" id="SSF55073">
    <property type="entry name" value="Nucleotide cyclase"/>
    <property type="match status" value="1"/>
</dbReference>
<dbReference type="Proteomes" id="UP000238924">
    <property type="component" value="Unassembled WGS sequence"/>
</dbReference>
<dbReference type="PANTHER" id="PTHR45138">
    <property type="entry name" value="REGULATORY COMPONENTS OF SENSORY TRANSDUCTION SYSTEM"/>
    <property type="match status" value="1"/>
</dbReference>
<dbReference type="SUPFAM" id="SSF54631">
    <property type="entry name" value="CBS-domain pair"/>
    <property type="match status" value="1"/>
</dbReference>
<dbReference type="RefSeq" id="WP_013112943.1">
    <property type="nucleotide sequence ID" value="NZ_JJMJ01000229.1"/>
</dbReference>
<keyword evidence="7" id="KW-1185">Reference proteome</keyword>
<dbReference type="Gene3D" id="3.10.580.10">
    <property type="entry name" value="CBS-domain"/>
    <property type="match status" value="1"/>
</dbReference>
<dbReference type="SMART" id="SM00267">
    <property type="entry name" value="GGDEF"/>
    <property type="match status" value="1"/>
</dbReference>
<gene>
    <name evidence="6" type="ORF">DJ52_12680</name>
</gene>
<keyword evidence="3" id="KW-0129">CBS domain</keyword>
<evidence type="ECO:0000256" key="1">
    <source>
        <dbReference type="ARBA" id="ARBA00012528"/>
    </source>
</evidence>
<dbReference type="Pfam" id="PF00571">
    <property type="entry name" value="CBS"/>
    <property type="match status" value="1"/>
</dbReference>
<dbReference type="Pfam" id="PF00990">
    <property type="entry name" value="GGDEF"/>
    <property type="match status" value="1"/>
</dbReference>